<evidence type="ECO:0000313" key="4">
    <source>
        <dbReference type="Proteomes" id="UP000515489"/>
    </source>
</evidence>
<feature type="domain" description="Glyoxalase/fosfomycin resistance/dioxygenase" evidence="2">
    <location>
        <begin position="48"/>
        <end position="152"/>
    </location>
</feature>
<evidence type="ECO:0000313" key="3">
    <source>
        <dbReference type="EMBL" id="QNH62667.1"/>
    </source>
</evidence>
<dbReference type="InterPro" id="IPR029068">
    <property type="entry name" value="Glyas_Bleomycin-R_OHBP_Dase"/>
</dbReference>
<reference evidence="3 4" key="1">
    <citation type="submission" date="2020-08" db="EMBL/GenBank/DDBJ databases">
        <title>Hymenobacter sp. S2-20-2 genome sequencing.</title>
        <authorList>
            <person name="Jin L."/>
        </authorList>
    </citation>
    <scope>NUCLEOTIDE SEQUENCE [LARGE SCALE GENOMIC DNA]</scope>
    <source>
        <strain evidence="3 4">S2-20-2</strain>
    </source>
</reference>
<feature type="chain" id="PRO_5028900113" description="Glyoxalase/fosfomycin resistance/dioxygenase domain-containing protein" evidence="1">
    <location>
        <begin position="21"/>
        <end position="170"/>
    </location>
</feature>
<dbReference type="RefSeq" id="WP_185888573.1">
    <property type="nucleotide sequence ID" value="NZ_CP060202.1"/>
</dbReference>
<dbReference type="PROSITE" id="PS51257">
    <property type="entry name" value="PROKAR_LIPOPROTEIN"/>
    <property type="match status" value="1"/>
</dbReference>
<evidence type="ECO:0000259" key="2">
    <source>
        <dbReference type="Pfam" id="PF00903"/>
    </source>
</evidence>
<dbReference type="Proteomes" id="UP000515489">
    <property type="component" value="Chromosome"/>
</dbReference>
<keyword evidence="4" id="KW-1185">Reference proteome</keyword>
<organism evidence="3 4">
    <name type="scientific">Hymenobacter sediminicola</name>
    <dbReference type="NCBI Taxonomy" id="2761579"/>
    <lineage>
        <taxon>Bacteria</taxon>
        <taxon>Pseudomonadati</taxon>
        <taxon>Bacteroidota</taxon>
        <taxon>Cytophagia</taxon>
        <taxon>Cytophagales</taxon>
        <taxon>Hymenobacteraceae</taxon>
        <taxon>Hymenobacter</taxon>
    </lineage>
</organism>
<dbReference type="Pfam" id="PF00903">
    <property type="entry name" value="Glyoxalase"/>
    <property type="match status" value="1"/>
</dbReference>
<accession>A0A7G7W8H4</accession>
<proteinExistence type="predicted"/>
<gene>
    <name evidence="3" type="ORF">H4317_02240</name>
</gene>
<keyword evidence="1" id="KW-0732">Signal</keyword>
<name>A0A7G7W8H4_9BACT</name>
<protein>
    <recommendedName>
        <fullName evidence="2">Glyoxalase/fosfomycin resistance/dioxygenase domain-containing protein</fullName>
    </recommendedName>
</protein>
<evidence type="ECO:0000256" key="1">
    <source>
        <dbReference type="SAM" id="SignalP"/>
    </source>
</evidence>
<feature type="signal peptide" evidence="1">
    <location>
        <begin position="1"/>
        <end position="20"/>
    </location>
</feature>
<dbReference type="EMBL" id="CP060202">
    <property type="protein sequence ID" value="QNH62667.1"/>
    <property type="molecule type" value="Genomic_DNA"/>
</dbReference>
<sequence length="170" mass="19115">MKTLQLLLLLLLLTASSCWRSNFSEDKPDPIYAQHDTVVYTAKTEAELVKLIEWYNQFLGKETSERSEGYAVYKVGSIVVILTTSASYRQTKEPIFYWRLPNTADIEKDYARVEKISGTTIETILTDISTDANTAGKAIKKYVVIDPCGNKVGVVNNPIYPPTMSPEPEK</sequence>
<dbReference type="SUPFAM" id="SSF54593">
    <property type="entry name" value="Glyoxalase/Bleomycin resistance protein/Dihydroxybiphenyl dioxygenase"/>
    <property type="match status" value="1"/>
</dbReference>
<dbReference type="InterPro" id="IPR004360">
    <property type="entry name" value="Glyas_Fos-R_dOase_dom"/>
</dbReference>
<dbReference type="AlphaFoldDB" id="A0A7G7W8H4"/>
<dbReference type="KEGG" id="hsk:H4317_02240"/>